<protein>
    <recommendedName>
        <fullName evidence="9">Major facilitator superfamily (MFS) profile domain-containing protein</fullName>
    </recommendedName>
</protein>
<feature type="domain" description="Major facilitator superfamily (MFS) profile" evidence="9">
    <location>
        <begin position="224"/>
        <end position="404"/>
    </location>
</feature>
<dbReference type="Pfam" id="PF07690">
    <property type="entry name" value="MFS_1"/>
    <property type="match status" value="1"/>
</dbReference>
<comment type="similarity">
    <text evidence="2">Belongs to the major facilitator superfamily.</text>
</comment>
<feature type="transmembrane region" description="Helical" evidence="8">
    <location>
        <begin position="345"/>
        <end position="369"/>
    </location>
</feature>
<feature type="transmembrane region" description="Helical" evidence="8">
    <location>
        <begin position="89"/>
        <end position="112"/>
    </location>
</feature>
<feature type="transmembrane region" description="Helical" evidence="8">
    <location>
        <begin position="312"/>
        <end position="333"/>
    </location>
</feature>
<dbReference type="GeneID" id="95983107"/>
<accession>A0ABR3Q8Q9</accession>
<dbReference type="PANTHER" id="PTHR23514:SF3">
    <property type="entry name" value="BYPASS OF STOP CODON PROTEIN 6"/>
    <property type="match status" value="1"/>
</dbReference>
<sequence length="404" mass="43176">MSLIYTTAFAGAITGGLSNIWITDRIGFGLICALGALCQSIAYLIMGSGGPYGLFLASFLLTGFGTAVQDAQVNNLTTRLPHAHTKMSFVQACFGLGGMVSPFVATPFAAHVTQVYRYYYTAMAIGLISVVMMLLAFDGRTEEQLVGKLDIAAIEGRKPAADEVELAAADAVPESEKVAVPAEDGSKAEEERTETSPAETDVVAPPRKVSSGEKMKRMLTTPTVYALMAWSFVYIGVEVAISGWCTTYLVRERGAGDNAGFVVTGFWGGMTVGRVILIPFTNKVGYQFSIYFYSLIAIALEFVIWYTKSVVGNAICFAFVGFFMGPVYPVALIKLSEILDDDIRGGVMGMMGSMGGAGAAAVPFITGAISDKYGIWTLQPIGVAMIGAYIVLWMMVPRHKIGSK</sequence>
<evidence type="ECO:0000256" key="1">
    <source>
        <dbReference type="ARBA" id="ARBA00004127"/>
    </source>
</evidence>
<evidence type="ECO:0000256" key="2">
    <source>
        <dbReference type="ARBA" id="ARBA00008335"/>
    </source>
</evidence>
<evidence type="ECO:0000256" key="8">
    <source>
        <dbReference type="SAM" id="Phobius"/>
    </source>
</evidence>
<dbReference type="PANTHER" id="PTHR23514">
    <property type="entry name" value="BYPASS OF STOP CODON PROTEIN 6"/>
    <property type="match status" value="1"/>
</dbReference>
<comment type="subcellular location">
    <subcellularLocation>
        <location evidence="1">Endomembrane system</location>
        <topology evidence="1">Multi-pass membrane protein</topology>
    </subcellularLocation>
</comment>
<feature type="region of interest" description="Disordered" evidence="7">
    <location>
        <begin position="174"/>
        <end position="206"/>
    </location>
</feature>
<feature type="transmembrane region" description="Helical" evidence="8">
    <location>
        <begin position="224"/>
        <end position="249"/>
    </location>
</feature>
<proteinExistence type="inferred from homology"/>
<keyword evidence="4 8" id="KW-0812">Transmembrane</keyword>
<gene>
    <name evidence="10" type="ORF">Q8F55_002064</name>
</gene>
<feature type="transmembrane region" description="Helical" evidence="8">
    <location>
        <begin position="261"/>
        <end position="281"/>
    </location>
</feature>
<dbReference type="InterPro" id="IPR020846">
    <property type="entry name" value="MFS_dom"/>
</dbReference>
<keyword evidence="11" id="KW-1185">Reference proteome</keyword>
<dbReference type="Proteomes" id="UP001565368">
    <property type="component" value="Unassembled WGS sequence"/>
</dbReference>
<keyword evidence="3" id="KW-0813">Transport</keyword>
<dbReference type="SUPFAM" id="SSF103473">
    <property type="entry name" value="MFS general substrate transporter"/>
    <property type="match status" value="1"/>
</dbReference>
<feature type="transmembrane region" description="Helical" evidence="8">
    <location>
        <begin position="118"/>
        <end position="137"/>
    </location>
</feature>
<keyword evidence="6 8" id="KW-0472">Membrane</keyword>
<dbReference type="Gene3D" id="1.20.1250.20">
    <property type="entry name" value="MFS general substrate transporter like domains"/>
    <property type="match status" value="1"/>
</dbReference>
<dbReference type="RefSeq" id="XP_069211058.1">
    <property type="nucleotide sequence ID" value="XM_069350672.1"/>
</dbReference>
<evidence type="ECO:0000313" key="11">
    <source>
        <dbReference type="Proteomes" id="UP001565368"/>
    </source>
</evidence>
<evidence type="ECO:0000256" key="4">
    <source>
        <dbReference type="ARBA" id="ARBA00022692"/>
    </source>
</evidence>
<keyword evidence="5 8" id="KW-1133">Transmembrane helix</keyword>
<dbReference type="EMBL" id="JBBXJM010000002">
    <property type="protein sequence ID" value="KAL1411114.1"/>
    <property type="molecule type" value="Genomic_DNA"/>
</dbReference>
<evidence type="ECO:0000256" key="7">
    <source>
        <dbReference type="SAM" id="MobiDB-lite"/>
    </source>
</evidence>
<feature type="transmembrane region" description="Helical" evidence="8">
    <location>
        <begin position="288"/>
        <end position="306"/>
    </location>
</feature>
<reference evidence="10 11" key="1">
    <citation type="submission" date="2023-08" db="EMBL/GenBank/DDBJ databases">
        <title>Annotated Genome Sequence of Vanrija albida AlHP1.</title>
        <authorList>
            <person name="Herzog R."/>
        </authorList>
    </citation>
    <scope>NUCLEOTIDE SEQUENCE [LARGE SCALE GENOMIC DNA]</scope>
    <source>
        <strain evidence="10 11">AlHP1</strain>
    </source>
</reference>
<dbReference type="InterPro" id="IPR036259">
    <property type="entry name" value="MFS_trans_sf"/>
</dbReference>
<evidence type="ECO:0000256" key="5">
    <source>
        <dbReference type="ARBA" id="ARBA00022989"/>
    </source>
</evidence>
<evidence type="ECO:0000256" key="6">
    <source>
        <dbReference type="ARBA" id="ARBA00023136"/>
    </source>
</evidence>
<name>A0ABR3Q8Q9_9TREE</name>
<feature type="transmembrane region" description="Helical" evidence="8">
    <location>
        <begin position="375"/>
        <end position="396"/>
    </location>
</feature>
<dbReference type="InterPro" id="IPR011701">
    <property type="entry name" value="MFS"/>
</dbReference>
<dbReference type="PROSITE" id="PS50850">
    <property type="entry name" value="MFS"/>
    <property type="match status" value="1"/>
</dbReference>
<evidence type="ECO:0000256" key="3">
    <source>
        <dbReference type="ARBA" id="ARBA00022448"/>
    </source>
</evidence>
<dbReference type="InterPro" id="IPR051788">
    <property type="entry name" value="MFS_Transporter"/>
</dbReference>
<evidence type="ECO:0000313" key="10">
    <source>
        <dbReference type="EMBL" id="KAL1411114.1"/>
    </source>
</evidence>
<evidence type="ECO:0000259" key="9">
    <source>
        <dbReference type="PROSITE" id="PS50850"/>
    </source>
</evidence>
<organism evidence="10 11">
    <name type="scientific">Vanrija albida</name>
    <dbReference type="NCBI Taxonomy" id="181172"/>
    <lineage>
        <taxon>Eukaryota</taxon>
        <taxon>Fungi</taxon>
        <taxon>Dikarya</taxon>
        <taxon>Basidiomycota</taxon>
        <taxon>Agaricomycotina</taxon>
        <taxon>Tremellomycetes</taxon>
        <taxon>Trichosporonales</taxon>
        <taxon>Trichosporonaceae</taxon>
        <taxon>Vanrija</taxon>
    </lineage>
</organism>
<feature type="compositionally biased region" description="Basic and acidic residues" evidence="7">
    <location>
        <begin position="184"/>
        <end position="194"/>
    </location>
</feature>
<feature type="transmembrane region" description="Helical" evidence="8">
    <location>
        <begin position="26"/>
        <end position="46"/>
    </location>
</feature>
<comment type="caution">
    <text evidence="10">The sequence shown here is derived from an EMBL/GenBank/DDBJ whole genome shotgun (WGS) entry which is preliminary data.</text>
</comment>